<comment type="similarity">
    <text evidence="2 3">Belongs to the small heat shock protein (HSP20) family.</text>
</comment>
<keyword evidence="7" id="KW-1185">Reference proteome</keyword>
<dbReference type="Gene3D" id="2.60.40.790">
    <property type="match status" value="1"/>
</dbReference>
<dbReference type="CDD" id="cd06464">
    <property type="entry name" value="ACD_sHsps-like"/>
    <property type="match status" value="1"/>
</dbReference>
<proteinExistence type="inferred from homology"/>
<dbReference type="PANTHER" id="PTHR46733">
    <property type="entry name" value="26.5 KDA HEAT SHOCK PROTEIN, MITOCHONDRIAL"/>
    <property type="match status" value="1"/>
</dbReference>
<evidence type="ECO:0000256" key="4">
    <source>
        <dbReference type="SAM" id="MobiDB-lite"/>
    </source>
</evidence>
<evidence type="ECO:0000313" key="7">
    <source>
        <dbReference type="Proteomes" id="UP000054903"/>
    </source>
</evidence>
<dbReference type="RefSeq" id="WP_061133348.1">
    <property type="nucleotide sequence ID" value="NZ_FCNX02000002.1"/>
</dbReference>
<evidence type="ECO:0000313" key="6">
    <source>
        <dbReference type="EMBL" id="SAK48852.1"/>
    </source>
</evidence>
<dbReference type="SUPFAM" id="SSF49764">
    <property type="entry name" value="HSP20-like chaperones"/>
    <property type="match status" value="1"/>
</dbReference>
<dbReference type="PROSITE" id="PS01031">
    <property type="entry name" value="SHSP"/>
    <property type="match status" value="1"/>
</dbReference>
<feature type="region of interest" description="Disordered" evidence="4">
    <location>
        <begin position="1"/>
        <end position="26"/>
    </location>
</feature>
<dbReference type="PANTHER" id="PTHR46733:SF4">
    <property type="entry name" value="HEAT SHOCK PROTEIN 21, CHLOROPLASTIC"/>
    <property type="match status" value="1"/>
</dbReference>
<feature type="domain" description="SHSP" evidence="5">
    <location>
        <begin position="24"/>
        <end position="135"/>
    </location>
</feature>
<dbReference type="AlphaFoldDB" id="A0A157ZTK4"/>
<evidence type="ECO:0000256" key="3">
    <source>
        <dbReference type="RuleBase" id="RU003616"/>
    </source>
</evidence>
<dbReference type="InterPro" id="IPR008978">
    <property type="entry name" value="HSP20-like_chaperone"/>
</dbReference>
<gene>
    <name evidence="6" type="ORF">AWB77_01076</name>
</gene>
<dbReference type="InterPro" id="IPR002068">
    <property type="entry name" value="A-crystallin/Hsp20_dom"/>
</dbReference>
<dbReference type="Pfam" id="PF00011">
    <property type="entry name" value="HSP20"/>
    <property type="match status" value="1"/>
</dbReference>
<accession>A0A157ZTK4</accession>
<sequence>MNATTELASRGESAAAGREADASERRMTLTPPVDIFENSQGVILWADLPGVTKDRLDVKIHDGNLFIEAEAVVPTPAGLRLQHAEIRQPHFARAFSLGSDLDASKIDANLKDGVLRLTIPRRDEARPRRIDVRTG</sequence>
<comment type="caution">
    <text evidence="6">The sequence shown here is derived from an EMBL/GenBank/DDBJ whole genome shotgun (WGS) entry which is preliminary data.</text>
</comment>
<reference evidence="6" key="1">
    <citation type="submission" date="2016-01" db="EMBL/GenBank/DDBJ databases">
        <authorList>
            <person name="Peeters C."/>
        </authorList>
    </citation>
    <scope>NUCLEOTIDE SEQUENCE</scope>
    <source>
        <strain evidence="6">LMG 29320</strain>
    </source>
</reference>
<dbReference type="Proteomes" id="UP000054903">
    <property type="component" value="Unassembled WGS sequence"/>
</dbReference>
<dbReference type="InterPro" id="IPR044587">
    <property type="entry name" value="HSP21-like"/>
</dbReference>
<dbReference type="STRING" id="1777138.AWB77_01076"/>
<dbReference type="GO" id="GO:0009408">
    <property type="term" value="P:response to heat"/>
    <property type="evidence" value="ECO:0007669"/>
    <property type="project" value="InterPro"/>
</dbReference>
<organism evidence="6 7">
    <name type="scientific">Caballeronia fortuita</name>
    <dbReference type="NCBI Taxonomy" id="1777138"/>
    <lineage>
        <taxon>Bacteria</taxon>
        <taxon>Pseudomonadati</taxon>
        <taxon>Pseudomonadota</taxon>
        <taxon>Betaproteobacteria</taxon>
        <taxon>Burkholderiales</taxon>
        <taxon>Burkholderiaceae</taxon>
        <taxon>Caballeronia</taxon>
    </lineage>
</organism>
<evidence type="ECO:0000256" key="1">
    <source>
        <dbReference type="ARBA" id="ARBA00023016"/>
    </source>
</evidence>
<dbReference type="OrthoDB" id="9788892at2"/>
<keyword evidence="1 6" id="KW-0346">Stress response</keyword>
<evidence type="ECO:0000259" key="5">
    <source>
        <dbReference type="PROSITE" id="PS01031"/>
    </source>
</evidence>
<name>A0A157ZTK4_9BURK</name>
<evidence type="ECO:0000256" key="2">
    <source>
        <dbReference type="PROSITE-ProRule" id="PRU00285"/>
    </source>
</evidence>
<dbReference type="EMBL" id="FCNX02000002">
    <property type="protein sequence ID" value="SAK48852.1"/>
    <property type="molecule type" value="Genomic_DNA"/>
</dbReference>
<protein>
    <submittedName>
        <fullName evidence="6">Heat shock protein Hsp20</fullName>
    </submittedName>
</protein>